<dbReference type="Proteomes" id="UP000053557">
    <property type="component" value="Unassembled WGS sequence"/>
</dbReference>
<dbReference type="OrthoDB" id="9811823at2"/>
<dbReference type="InterPro" id="IPR020103">
    <property type="entry name" value="PsdUridine_synth_cat_dom_sf"/>
</dbReference>
<dbReference type="PIRSF" id="PIRSF001430">
    <property type="entry name" value="tRNA_psdUrid_synth"/>
    <property type="match status" value="1"/>
</dbReference>
<evidence type="ECO:0000256" key="2">
    <source>
        <dbReference type="ARBA" id="ARBA00022694"/>
    </source>
</evidence>
<dbReference type="PANTHER" id="PTHR11142">
    <property type="entry name" value="PSEUDOURIDYLATE SYNTHASE"/>
    <property type="match status" value="1"/>
</dbReference>
<sequence length="255" mass="28913">MTRIRLVVAYDGTGFRGFQTQGSLRTVQGELDRVLSRVFSREIRVVGASRTDAGVHAIGQMVHFDVDHCPFSADHLRYILRAHLPVDLTVPRVDIVPDTFHVRHDVTWKTYRYELDTGAVPDVFRARYAVHVPYSLSVRAMQVASRYFLGIHDFSSFCYVHAQQPEKVREIYAFHVEERPGSILFAVSGNGFLHNMVRIMAGTLIDVGRGRFQADEVPEMLAAKNRAKAGPTAPAKGLCLWQISYKPWPYLDETH</sequence>
<comment type="similarity">
    <text evidence="1 4 7">Belongs to the tRNA pseudouridine synthase TruA family.</text>
</comment>
<dbReference type="PANTHER" id="PTHR11142:SF0">
    <property type="entry name" value="TRNA PSEUDOURIDINE SYNTHASE-LIKE 1"/>
    <property type="match status" value="1"/>
</dbReference>
<proteinExistence type="inferred from homology"/>
<dbReference type="AlphaFoldDB" id="A0A101XPE7"/>
<evidence type="ECO:0000256" key="4">
    <source>
        <dbReference type="HAMAP-Rule" id="MF_00171"/>
    </source>
</evidence>
<dbReference type="FunFam" id="3.30.70.580:FF:000001">
    <property type="entry name" value="tRNA pseudouridine synthase A"/>
    <property type="match status" value="1"/>
</dbReference>
<comment type="caution">
    <text evidence="4">Lacks conserved residue(s) required for the propagation of feature annotation.</text>
</comment>
<dbReference type="InterPro" id="IPR001406">
    <property type="entry name" value="PsdUridine_synth_TruA"/>
</dbReference>
<dbReference type="InterPro" id="IPR020094">
    <property type="entry name" value="TruA/RsuA/RluB/E/F_N"/>
</dbReference>
<dbReference type="GO" id="GO:0160147">
    <property type="term" value="F:tRNA pseudouridine(38-40) synthase activity"/>
    <property type="evidence" value="ECO:0007669"/>
    <property type="project" value="UniProtKB-EC"/>
</dbReference>
<dbReference type="CDD" id="cd02570">
    <property type="entry name" value="PseudoU_synth_EcTruA"/>
    <property type="match status" value="1"/>
</dbReference>
<dbReference type="SUPFAM" id="SSF55120">
    <property type="entry name" value="Pseudouridine synthase"/>
    <property type="match status" value="1"/>
</dbReference>
<evidence type="ECO:0000256" key="7">
    <source>
        <dbReference type="RuleBase" id="RU003792"/>
    </source>
</evidence>
<keyword evidence="2 4" id="KW-0819">tRNA processing</keyword>
<keyword evidence="3 4" id="KW-0413">Isomerase</keyword>
<evidence type="ECO:0000256" key="1">
    <source>
        <dbReference type="ARBA" id="ARBA00009375"/>
    </source>
</evidence>
<feature type="domain" description="Pseudouridine synthase I TruA alpha/beta" evidence="8">
    <location>
        <begin position="7"/>
        <end position="105"/>
    </location>
</feature>
<name>A0A101XPE7_9BACL</name>
<protein>
    <recommendedName>
        <fullName evidence="4">tRNA pseudouridine synthase A</fullName>
        <ecNumber evidence="4">5.4.99.12</ecNumber>
    </recommendedName>
    <alternativeName>
        <fullName evidence="4">tRNA pseudouridine(38-40) synthase</fullName>
    </alternativeName>
    <alternativeName>
        <fullName evidence="4">tRNA pseudouridylate synthase I</fullName>
    </alternativeName>
    <alternativeName>
        <fullName evidence="4">tRNA-uridine isomerase I</fullName>
    </alternativeName>
</protein>
<dbReference type="GO" id="GO:0003723">
    <property type="term" value="F:RNA binding"/>
    <property type="evidence" value="ECO:0007669"/>
    <property type="project" value="InterPro"/>
</dbReference>
<dbReference type="GO" id="GO:0031119">
    <property type="term" value="P:tRNA pseudouridine synthesis"/>
    <property type="evidence" value="ECO:0007669"/>
    <property type="project" value="UniProtKB-UniRule"/>
</dbReference>
<comment type="catalytic activity">
    <reaction evidence="4 7">
        <text>uridine(38/39/40) in tRNA = pseudouridine(38/39/40) in tRNA</text>
        <dbReference type="Rhea" id="RHEA:22376"/>
        <dbReference type="Rhea" id="RHEA-COMP:10085"/>
        <dbReference type="Rhea" id="RHEA-COMP:10087"/>
        <dbReference type="ChEBI" id="CHEBI:65314"/>
        <dbReference type="ChEBI" id="CHEBI:65315"/>
        <dbReference type="EC" id="5.4.99.12"/>
    </reaction>
</comment>
<dbReference type="EC" id="5.4.99.12" evidence="4"/>
<feature type="domain" description="Pseudouridine synthase I TruA alpha/beta" evidence="8">
    <location>
        <begin position="144"/>
        <end position="245"/>
    </location>
</feature>
<gene>
    <name evidence="4" type="primary">truA</name>
    <name evidence="9" type="ORF">ATW55_13455</name>
</gene>
<accession>A0A101XPE7</accession>
<keyword evidence="10" id="KW-1185">Reference proteome</keyword>
<dbReference type="InterPro" id="IPR020095">
    <property type="entry name" value="PsdUridine_synth_TruA_C"/>
</dbReference>
<evidence type="ECO:0000256" key="5">
    <source>
        <dbReference type="PIRSR" id="PIRSR001430-1"/>
    </source>
</evidence>
<dbReference type="HAMAP" id="MF_00171">
    <property type="entry name" value="TruA"/>
    <property type="match status" value="1"/>
</dbReference>
<evidence type="ECO:0000313" key="10">
    <source>
        <dbReference type="Proteomes" id="UP000053557"/>
    </source>
</evidence>
<evidence type="ECO:0000256" key="3">
    <source>
        <dbReference type="ARBA" id="ARBA00023235"/>
    </source>
</evidence>
<comment type="function">
    <text evidence="4">Formation of pseudouridine at positions 38, 39 and 40 in the anticodon stem and loop of transfer RNAs.</text>
</comment>
<dbReference type="NCBIfam" id="TIGR00071">
    <property type="entry name" value="hisT_truA"/>
    <property type="match status" value="1"/>
</dbReference>
<comment type="subunit">
    <text evidence="4">Homodimer.</text>
</comment>
<reference evidence="9 10" key="1">
    <citation type="submission" date="2015-12" db="EMBL/GenBank/DDBJ databases">
        <title>Draft genome sequence of Acidibacillus ferrooxidans ITV001, isolated from a chalcopyrite acid mine drainage site in Brazil.</title>
        <authorList>
            <person name="Dall'Agnol H."/>
            <person name="Nancucheo I."/>
            <person name="Johnson B."/>
            <person name="Oliveira R."/>
            <person name="Leite L."/>
            <person name="Pylro V."/>
            <person name="Nunes G.L."/>
            <person name="Tzotzos G."/>
            <person name="Fernandes G.R."/>
            <person name="Dutra J."/>
            <person name="Orellana S.C."/>
            <person name="Oliveira G."/>
        </authorList>
    </citation>
    <scope>NUCLEOTIDE SEQUENCE [LARGE SCALE GENOMIC DNA]</scope>
    <source>
        <strain evidence="10">ITV01</strain>
    </source>
</reference>
<dbReference type="Gene3D" id="3.30.70.660">
    <property type="entry name" value="Pseudouridine synthase I, catalytic domain, C-terminal subdomain"/>
    <property type="match status" value="1"/>
</dbReference>
<dbReference type="EMBL" id="LPVJ01000058">
    <property type="protein sequence ID" value="KUO95153.1"/>
    <property type="molecule type" value="Genomic_DNA"/>
</dbReference>
<evidence type="ECO:0000259" key="8">
    <source>
        <dbReference type="Pfam" id="PF01416"/>
    </source>
</evidence>
<dbReference type="Gene3D" id="3.30.70.580">
    <property type="entry name" value="Pseudouridine synthase I, catalytic domain, N-terminal subdomain"/>
    <property type="match status" value="1"/>
</dbReference>
<feature type="active site" description="Nucleophile" evidence="4 5">
    <location>
        <position position="52"/>
    </location>
</feature>
<feature type="binding site" evidence="4 6">
    <location>
        <position position="111"/>
    </location>
    <ligand>
        <name>substrate</name>
    </ligand>
</feature>
<dbReference type="RefSeq" id="WP_067718201.1">
    <property type="nucleotide sequence ID" value="NZ_LPVJ01000058.1"/>
</dbReference>
<dbReference type="InterPro" id="IPR020097">
    <property type="entry name" value="PsdUridine_synth_TruA_a/b_dom"/>
</dbReference>
<comment type="caution">
    <text evidence="9">The sequence shown here is derived from an EMBL/GenBank/DDBJ whole genome shotgun (WGS) entry which is preliminary data.</text>
</comment>
<organism evidence="9 10">
    <name type="scientific">Ferroacidibacillus organovorans</name>
    <dbReference type="NCBI Taxonomy" id="1765683"/>
    <lineage>
        <taxon>Bacteria</taxon>
        <taxon>Bacillati</taxon>
        <taxon>Bacillota</taxon>
        <taxon>Bacilli</taxon>
        <taxon>Bacillales</taxon>
        <taxon>Alicyclobacillaceae</taxon>
        <taxon>Ferroacidibacillus</taxon>
    </lineage>
</organism>
<dbReference type="Pfam" id="PF01416">
    <property type="entry name" value="PseudoU_synth_1"/>
    <property type="match status" value="2"/>
</dbReference>
<evidence type="ECO:0000313" key="9">
    <source>
        <dbReference type="EMBL" id="KUO95153.1"/>
    </source>
</evidence>
<evidence type="ECO:0000256" key="6">
    <source>
        <dbReference type="PIRSR" id="PIRSR001430-2"/>
    </source>
</evidence>